<reference evidence="1" key="1">
    <citation type="submission" date="2014-09" db="EMBL/GenBank/DDBJ databases">
        <authorList>
            <person name="Magalhaes I.L.F."/>
            <person name="Oliveira U."/>
            <person name="Santos F.R."/>
            <person name="Vidigal T.H.D.A."/>
            <person name="Brescovit A.D."/>
            <person name="Santos A.J."/>
        </authorList>
    </citation>
    <scope>NUCLEOTIDE SEQUENCE</scope>
    <source>
        <tissue evidence="1">Shoot tissue taken approximately 20 cm above the soil surface</tissue>
    </source>
</reference>
<evidence type="ECO:0000313" key="1">
    <source>
        <dbReference type="EMBL" id="JAD43337.1"/>
    </source>
</evidence>
<name>A0A0A9A8G2_ARUDO</name>
<dbReference type="EMBL" id="GBRH01254558">
    <property type="protein sequence ID" value="JAD43337.1"/>
    <property type="molecule type" value="Transcribed_RNA"/>
</dbReference>
<reference evidence="1" key="2">
    <citation type="journal article" date="2015" name="Data Brief">
        <title>Shoot transcriptome of the giant reed, Arundo donax.</title>
        <authorList>
            <person name="Barrero R.A."/>
            <person name="Guerrero F.D."/>
            <person name="Moolhuijzen P."/>
            <person name="Goolsby J.A."/>
            <person name="Tidwell J."/>
            <person name="Bellgard S.E."/>
            <person name="Bellgard M.I."/>
        </authorList>
    </citation>
    <scope>NUCLEOTIDE SEQUENCE</scope>
    <source>
        <tissue evidence="1">Shoot tissue taken approximately 20 cm above the soil surface</tissue>
    </source>
</reference>
<organism evidence="1">
    <name type="scientific">Arundo donax</name>
    <name type="common">Giant reed</name>
    <name type="synonym">Donax arundinaceus</name>
    <dbReference type="NCBI Taxonomy" id="35708"/>
    <lineage>
        <taxon>Eukaryota</taxon>
        <taxon>Viridiplantae</taxon>
        <taxon>Streptophyta</taxon>
        <taxon>Embryophyta</taxon>
        <taxon>Tracheophyta</taxon>
        <taxon>Spermatophyta</taxon>
        <taxon>Magnoliopsida</taxon>
        <taxon>Liliopsida</taxon>
        <taxon>Poales</taxon>
        <taxon>Poaceae</taxon>
        <taxon>PACMAD clade</taxon>
        <taxon>Arundinoideae</taxon>
        <taxon>Arundineae</taxon>
        <taxon>Arundo</taxon>
    </lineage>
</organism>
<sequence length="57" mass="6553">MWWIAFFPLKPLRSIKTTVQINIICWNQALASMLPQIEAPPPGSSFSLPKSMHHYLD</sequence>
<dbReference type="AlphaFoldDB" id="A0A0A9A8G2"/>
<proteinExistence type="predicted"/>
<accession>A0A0A9A8G2</accession>
<protein>
    <submittedName>
        <fullName evidence="1">Uncharacterized protein</fullName>
    </submittedName>
</protein>